<dbReference type="Pfam" id="PF01124">
    <property type="entry name" value="MAPEG"/>
    <property type="match status" value="1"/>
</dbReference>
<keyword evidence="3" id="KW-1133">Transmembrane helix</keyword>
<name>K2JEN6_9RHOB</name>
<dbReference type="GO" id="GO:0016020">
    <property type="term" value="C:membrane"/>
    <property type="evidence" value="ECO:0007669"/>
    <property type="project" value="UniProtKB-SubCell"/>
</dbReference>
<sequence length="130" mass="14475">MTPELAALAATAFLHFAIVQWSQRALEKDIGREGNVGTREGMDDSLSDATKRLRRALANHTENIGLFIIAVVLVEFTDSTSLFTGICAWLFVAARALYVPAYRFAWVPWRSVLYLLGLLSTFAMIIASFF</sequence>
<keyword evidence="6" id="KW-1185">Reference proteome</keyword>
<evidence type="ECO:0000256" key="2">
    <source>
        <dbReference type="ARBA" id="ARBA00022692"/>
    </source>
</evidence>
<dbReference type="AlphaFoldDB" id="K2JEN6"/>
<dbReference type="STRING" id="1208323.B30_17013"/>
<evidence type="ECO:0000313" key="5">
    <source>
        <dbReference type="EMBL" id="EKE69069.1"/>
    </source>
</evidence>
<dbReference type="InterPro" id="IPR001129">
    <property type="entry name" value="Membr-assoc_MAPEG"/>
</dbReference>
<dbReference type="eggNOG" id="COG3686">
    <property type="taxonomic scope" value="Bacteria"/>
</dbReference>
<keyword evidence="4" id="KW-0472">Membrane</keyword>
<comment type="caution">
    <text evidence="5">The sequence shown here is derived from an EMBL/GenBank/DDBJ whole genome shotgun (WGS) entry which is preliminary data.</text>
</comment>
<dbReference type="OrthoDB" id="7743618at2"/>
<gene>
    <name evidence="5" type="ORF">B30_17013</name>
</gene>
<keyword evidence="2" id="KW-0812">Transmembrane</keyword>
<dbReference type="EMBL" id="AMRK01000011">
    <property type="protein sequence ID" value="EKE69069.1"/>
    <property type="molecule type" value="Genomic_DNA"/>
</dbReference>
<dbReference type="Gene3D" id="1.20.120.550">
    <property type="entry name" value="Membrane associated eicosanoid/glutathione metabolism-like domain"/>
    <property type="match status" value="1"/>
</dbReference>
<evidence type="ECO:0000256" key="1">
    <source>
        <dbReference type="ARBA" id="ARBA00004370"/>
    </source>
</evidence>
<dbReference type="InterPro" id="IPR023352">
    <property type="entry name" value="MAPEG-like_dom_sf"/>
</dbReference>
<dbReference type="Proteomes" id="UP000006762">
    <property type="component" value="Unassembled WGS sequence"/>
</dbReference>
<dbReference type="PANTHER" id="PTHR35371:SF1">
    <property type="entry name" value="BLR7753 PROTEIN"/>
    <property type="match status" value="1"/>
</dbReference>
<accession>K2JEN6</accession>
<dbReference type="RefSeq" id="WP_009573392.1">
    <property type="nucleotide sequence ID" value="NZ_AMRK01000011.1"/>
</dbReference>
<comment type="subcellular location">
    <subcellularLocation>
        <location evidence="1">Membrane</location>
    </subcellularLocation>
</comment>
<dbReference type="PATRIC" id="fig|1208323.3.peg.3524"/>
<protein>
    <submittedName>
        <fullName evidence="5">Inner membrane protein</fullName>
    </submittedName>
</protein>
<reference evidence="5 6" key="1">
    <citation type="submission" date="2012-09" db="EMBL/GenBank/DDBJ databases">
        <title>Celeribacter baekdonensis B30 Genome Sequencing.</title>
        <authorList>
            <person name="Wang W."/>
        </authorList>
    </citation>
    <scope>NUCLEOTIDE SEQUENCE [LARGE SCALE GENOMIC DNA]</scope>
    <source>
        <strain evidence="5 6">B30</strain>
    </source>
</reference>
<organism evidence="5 6">
    <name type="scientific">Celeribacter baekdonensis B30</name>
    <dbReference type="NCBI Taxonomy" id="1208323"/>
    <lineage>
        <taxon>Bacteria</taxon>
        <taxon>Pseudomonadati</taxon>
        <taxon>Pseudomonadota</taxon>
        <taxon>Alphaproteobacteria</taxon>
        <taxon>Rhodobacterales</taxon>
        <taxon>Roseobacteraceae</taxon>
        <taxon>Celeribacter</taxon>
    </lineage>
</organism>
<proteinExistence type="predicted"/>
<dbReference type="PANTHER" id="PTHR35371">
    <property type="entry name" value="INNER MEMBRANE PROTEIN"/>
    <property type="match status" value="1"/>
</dbReference>
<evidence type="ECO:0000256" key="3">
    <source>
        <dbReference type="ARBA" id="ARBA00022989"/>
    </source>
</evidence>
<dbReference type="SUPFAM" id="SSF161084">
    <property type="entry name" value="MAPEG domain-like"/>
    <property type="match status" value="1"/>
</dbReference>
<evidence type="ECO:0000256" key="4">
    <source>
        <dbReference type="ARBA" id="ARBA00023136"/>
    </source>
</evidence>
<evidence type="ECO:0000313" key="6">
    <source>
        <dbReference type="Proteomes" id="UP000006762"/>
    </source>
</evidence>